<feature type="transmembrane region" description="Helical" evidence="6">
    <location>
        <begin position="121"/>
        <end position="141"/>
    </location>
</feature>
<sequence>MRINNSIRNSITGSISSLLAMIIGFIAQGAFIKILGAEYMGLNGLFTNILTMLSIFELGIGNAIVYNLYRPIKEENTEEIKSLMKFYKNIYNIIAILILFIGILIIPFLDKLVDEITIDINITLIYIMFLISTITSYIVAYKRSLIYANQKNYIINIVHMFYIVIVNCLQLLMLYFWKNYYVYLFIKIICQLLENIIITLIANKIYPFLLEKEVKSLPKNIRNDVFQKVRALFFHKVGSSVIFGTDNIIISYFFGVTTVGLYTNYSIIINAVNSLFNQFRDSLTASVGNMLITESKEKSFDIFRKIRFINFWLATFSATSLFVITQSFISIWIGEKYLLSIGVLATLCFNYFQKMMRSVYSTFKDSAGIWQEDKFIPFIESIVNIVFSIIFLKLLGLSGVFLGTIVSGLVLWCYSYPKFVYKKLFSRSYIDYIKETLGYIILFTIIGTFTYLISVTVNIKNNYIELCTNIIISLIVPNLLLYAIFSKTENFIYFKSVCSNIVNKLLKKFVKKEKIAIKV</sequence>
<keyword evidence="5 6" id="KW-0472">Membrane</keyword>
<feature type="transmembrane region" description="Helical" evidence="6">
    <location>
        <begin position="153"/>
        <end position="176"/>
    </location>
</feature>
<evidence type="ECO:0000256" key="5">
    <source>
        <dbReference type="ARBA" id="ARBA00023136"/>
    </source>
</evidence>
<dbReference type="AlphaFoldDB" id="A0A174L6R4"/>
<proteinExistence type="predicted"/>
<dbReference type="InterPro" id="IPR050833">
    <property type="entry name" value="Poly_Biosynth_Transport"/>
</dbReference>
<keyword evidence="2" id="KW-1003">Cell membrane</keyword>
<dbReference type="OrthoDB" id="8609648at2"/>
<reference evidence="7 8" key="1">
    <citation type="submission" date="2015-09" db="EMBL/GenBank/DDBJ databases">
        <authorList>
            <consortium name="Pathogen Informatics"/>
        </authorList>
    </citation>
    <scope>NUCLEOTIDE SEQUENCE [LARGE SCALE GENOMIC DNA]</scope>
    <source>
        <strain evidence="7 8">2789STDY5834856</strain>
    </source>
</reference>
<feature type="transmembrane region" description="Helical" evidence="6">
    <location>
        <begin position="463"/>
        <end position="485"/>
    </location>
</feature>
<evidence type="ECO:0000256" key="6">
    <source>
        <dbReference type="SAM" id="Phobius"/>
    </source>
</evidence>
<gene>
    <name evidence="7" type="ORF">ERS852471_03141</name>
</gene>
<keyword evidence="3 6" id="KW-0812">Transmembrane</keyword>
<accession>A0A174L6R4</accession>
<evidence type="ECO:0000256" key="1">
    <source>
        <dbReference type="ARBA" id="ARBA00004651"/>
    </source>
</evidence>
<dbReference type="EMBL" id="CYZX01000029">
    <property type="protein sequence ID" value="CUP17485.1"/>
    <property type="molecule type" value="Genomic_DNA"/>
</dbReference>
<evidence type="ECO:0000313" key="7">
    <source>
        <dbReference type="EMBL" id="CUP17485.1"/>
    </source>
</evidence>
<dbReference type="InterPro" id="IPR002797">
    <property type="entry name" value="Polysacc_synth"/>
</dbReference>
<evidence type="ECO:0000256" key="3">
    <source>
        <dbReference type="ARBA" id="ARBA00022692"/>
    </source>
</evidence>
<dbReference type="PANTHER" id="PTHR30250:SF26">
    <property type="entry name" value="PSMA PROTEIN"/>
    <property type="match status" value="1"/>
</dbReference>
<evidence type="ECO:0000313" key="8">
    <source>
        <dbReference type="Proteomes" id="UP000095594"/>
    </source>
</evidence>
<dbReference type="GO" id="GO:0005886">
    <property type="term" value="C:plasma membrane"/>
    <property type="evidence" value="ECO:0007669"/>
    <property type="project" value="UniProtKB-SubCell"/>
</dbReference>
<dbReference type="Pfam" id="PF01943">
    <property type="entry name" value="Polysacc_synt"/>
    <property type="match status" value="1"/>
</dbReference>
<feature type="transmembrane region" description="Helical" evidence="6">
    <location>
        <begin position="12"/>
        <end position="32"/>
    </location>
</feature>
<feature type="transmembrane region" description="Helical" evidence="6">
    <location>
        <begin position="90"/>
        <end position="109"/>
    </location>
</feature>
<evidence type="ECO:0000256" key="4">
    <source>
        <dbReference type="ARBA" id="ARBA00022989"/>
    </source>
</evidence>
<evidence type="ECO:0000256" key="2">
    <source>
        <dbReference type="ARBA" id="ARBA00022475"/>
    </source>
</evidence>
<dbReference type="RefSeq" id="WP_055268204.1">
    <property type="nucleotide sequence ID" value="NZ_CABIXQ010000029.1"/>
</dbReference>
<keyword evidence="4 6" id="KW-1133">Transmembrane helix</keyword>
<feature type="transmembrane region" description="Helical" evidence="6">
    <location>
        <begin position="398"/>
        <end position="416"/>
    </location>
</feature>
<feature type="transmembrane region" description="Helical" evidence="6">
    <location>
        <begin position="437"/>
        <end position="457"/>
    </location>
</feature>
<name>A0A174L6R4_9CLOT</name>
<feature type="transmembrane region" description="Helical" evidence="6">
    <location>
        <begin position="308"/>
        <end position="331"/>
    </location>
</feature>
<organism evidence="7 8">
    <name type="scientific">Clostridium disporicum</name>
    <dbReference type="NCBI Taxonomy" id="84024"/>
    <lineage>
        <taxon>Bacteria</taxon>
        <taxon>Bacillati</taxon>
        <taxon>Bacillota</taxon>
        <taxon>Clostridia</taxon>
        <taxon>Eubacteriales</taxon>
        <taxon>Clostridiaceae</taxon>
        <taxon>Clostridium</taxon>
    </lineage>
</organism>
<dbReference type="PANTHER" id="PTHR30250">
    <property type="entry name" value="PST FAMILY PREDICTED COLANIC ACID TRANSPORTER"/>
    <property type="match status" value="1"/>
</dbReference>
<feature type="transmembrane region" description="Helical" evidence="6">
    <location>
        <begin position="44"/>
        <end position="69"/>
    </location>
</feature>
<dbReference type="Proteomes" id="UP000095594">
    <property type="component" value="Unassembled WGS sequence"/>
</dbReference>
<comment type="subcellular location">
    <subcellularLocation>
        <location evidence="1">Cell membrane</location>
        <topology evidence="1">Multi-pass membrane protein</topology>
    </subcellularLocation>
</comment>
<protein>
    <submittedName>
        <fullName evidence="7">Membrane protein involved in the export of O-antigen and teichoic acid</fullName>
    </submittedName>
</protein>